<name>A0A3Q2YBA4_HIPCM</name>
<dbReference type="Proteomes" id="UP000264820">
    <property type="component" value="Unplaced"/>
</dbReference>
<dbReference type="Ensembl" id="ENSHCOT00000023042.1">
    <property type="protein sequence ID" value="ENSHCOP00000015194.1"/>
    <property type="gene ID" value="ENSHCOG00000018753.1"/>
</dbReference>
<organism evidence="2 3">
    <name type="scientific">Hippocampus comes</name>
    <name type="common">Tiger tail seahorse</name>
    <dbReference type="NCBI Taxonomy" id="109280"/>
    <lineage>
        <taxon>Eukaryota</taxon>
        <taxon>Metazoa</taxon>
        <taxon>Chordata</taxon>
        <taxon>Craniata</taxon>
        <taxon>Vertebrata</taxon>
        <taxon>Euteleostomi</taxon>
        <taxon>Actinopterygii</taxon>
        <taxon>Neopterygii</taxon>
        <taxon>Teleostei</taxon>
        <taxon>Neoteleostei</taxon>
        <taxon>Acanthomorphata</taxon>
        <taxon>Syngnathiaria</taxon>
        <taxon>Syngnathiformes</taxon>
        <taxon>Syngnathoidei</taxon>
        <taxon>Syngnathidae</taxon>
        <taxon>Hippocampus</taxon>
    </lineage>
</organism>
<evidence type="ECO:0000313" key="3">
    <source>
        <dbReference type="Proteomes" id="UP000264820"/>
    </source>
</evidence>
<keyword evidence="3" id="KW-1185">Reference proteome</keyword>
<accession>A0A3Q2YBA4</accession>
<evidence type="ECO:0000313" key="2">
    <source>
        <dbReference type="Ensembl" id="ENSHCOP00000015194.1"/>
    </source>
</evidence>
<feature type="compositionally biased region" description="Basic and acidic residues" evidence="1">
    <location>
        <begin position="52"/>
        <end position="66"/>
    </location>
</feature>
<sequence>CHEERKGLQEEAKSNLKNRYEQETSDEDAVEQDSADPEETKAATVLQSNFRGHQERPSIKPGEERHVCQGETNQWLCFPDVQIT</sequence>
<evidence type="ECO:0000256" key="1">
    <source>
        <dbReference type="SAM" id="MobiDB-lite"/>
    </source>
</evidence>
<dbReference type="AlphaFoldDB" id="A0A3Q2YBA4"/>
<feature type="compositionally biased region" description="Acidic residues" evidence="1">
    <location>
        <begin position="23"/>
        <end position="37"/>
    </location>
</feature>
<dbReference type="PROSITE" id="PS50096">
    <property type="entry name" value="IQ"/>
    <property type="match status" value="1"/>
</dbReference>
<feature type="region of interest" description="Disordered" evidence="1">
    <location>
        <begin position="1"/>
        <end position="66"/>
    </location>
</feature>
<reference evidence="2" key="1">
    <citation type="submission" date="2025-08" db="UniProtKB">
        <authorList>
            <consortium name="Ensembl"/>
        </authorList>
    </citation>
    <scope>IDENTIFICATION</scope>
</reference>
<protein>
    <submittedName>
        <fullName evidence="2">Uncharacterized protein</fullName>
    </submittedName>
</protein>
<proteinExistence type="predicted"/>
<feature type="compositionally biased region" description="Basic and acidic residues" evidence="1">
    <location>
        <begin position="1"/>
        <end position="22"/>
    </location>
</feature>
<reference evidence="2" key="2">
    <citation type="submission" date="2025-09" db="UniProtKB">
        <authorList>
            <consortium name="Ensembl"/>
        </authorList>
    </citation>
    <scope>IDENTIFICATION</scope>
</reference>